<feature type="chain" id="PRO_5045766867" evidence="1">
    <location>
        <begin position="23"/>
        <end position="112"/>
    </location>
</feature>
<evidence type="ECO:0000313" key="2">
    <source>
        <dbReference type="EMBL" id="MEM5537992.1"/>
    </source>
</evidence>
<protein>
    <submittedName>
        <fullName evidence="2">DUF6488 family protein</fullName>
    </submittedName>
</protein>
<comment type="caution">
    <text evidence="2">The sequence shown here is derived from an EMBL/GenBank/DDBJ whole genome shotgun (WGS) entry which is preliminary data.</text>
</comment>
<dbReference type="Pfam" id="PF20098">
    <property type="entry name" value="DUF6488"/>
    <property type="match status" value="1"/>
</dbReference>
<organism evidence="2 3">
    <name type="scientific">Neptuniibacter pectenicola</name>
    <dbReference type="NCBI Taxonomy" id="1806669"/>
    <lineage>
        <taxon>Bacteria</taxon>
        <taxon>Pseudomonadati</taxon>
        <taxon>Pseudomonadota</taxon>
        <taxon>Gammaproteobacteria</taxon>
        <taxon>Oceanospirillales</taxon>
        <taxon>Oceanospirillaceae</taxon>
        <taxon>Neptuniibacter</taxon>
    </lineage>
</organism>
<dbReference type="Proteomes" id="UP001449225">
    <property type="component" value="Unassembled WGS sequence"/>
</dbReference>
<proteinExistence type="predicted"/>
<dbReference type="EMBL" id="JBBMRA010000026">
    <property type="protein sequence ID" value="MEM5537992.1"/>
    <property type="molecule type" value="Genomic_DNA"/>
</dbReference>
<evidence type="ECO:0000313" key="3">
    <source>
        <dbReference type="Proteomes" id="UP001449225"/>
    </source>
</evidence>
<dbReference type="RefSeq" id="WP_067869746.1">
    <property type="nucleotide sequence ID" value="NZ_JBBMRA010000026.1"/>
</dbReference>
<keyword evidence="1" id="KW-0732">Signal</keyword>
<accession>A0ABU9TW95</accession>
<name>A0ABU9TW95_9GAMM</name>
<sequence length="112" mass="12454">MNTSKQLIAFIISILISTVSVAHSSHGPKEPISQAQAEVKAELVINRLIKKYKLDRSWKEAQLIEASQQEKAQGKVWIIQYTTSSVSDADRKSLYVVLDEMGNTLSATHSEP</sequence>
<feature type="signal peptide" evidence="1">
    <location>
        <begin position="1"/>
        <end position="22"/>
    </location>
</feature>
<gene>
    <name evidence="2" type="ORF">WNY58_16535</name>
</gene>
<dbReference type="InterPro" id="IPR045503">
    <property type="entry name" value="DUF6488"/>
</dbReference>
<keyword evidence="3" id="KW-1185">Reference proteome</keyword>
<evidence type="ECO:0000256" key="1">
    <source>
        <dbReference type="SAM" id="SignalP"/>
    </source>
</evidence>
<reference evidence="2 3" key="1">
    <citation type="submission" date="2024-03" db="EMBL/GenBank/DDBJ databases">
        <title>Community enrichment and isolation of bacterial strains for fucoidan degradation.</title>
        <authorList>
            <person name="Sichert A."/>
        </authorList>
    </citation>
    <scope>NUCLEOTIDE SEQUENCE [LARGE SCALE GENOMIC DNA]</scope>
    <source>
        <strain evidence="2 3">AS76</strain>
    </source>
</reference>